<dbReference type="Proteomes" id="UP000600918">
    <property type="component" value="Unassembled WGS sequence"/>
</dbReference>
<dbReference type="AlphaFoldDB" id="A0A834NS47"/>
<keyword evidence="2" id="KW-1185">Reference proteome</keyword>
<comment type="caution">
    <text evidence="1">The sequence shown here is derived from an EMBL/GenBank/DDBJ whole genome shotgun (WGS) entry which is preliminary data.</text>
</comment>
<gene>
    <name evidence="1" type="ORF">H0235_011568</name>
</gene>
<reference evidence="1" key="1">
    <citation type="journal article" date="2020" name="G3 (Bethesda)">
        <title>High-Quality Assemblies for Three Invasive Social Wasps from the &lt;i&gt;Vespula&lt;/i&gt; Genus.</title>
        <authorList>
            <person name="Harrop T.W.R."/>
            <person name="Guhlin J."/>
            <person name="McLaughlin G.M."/>
            <person name="Permina E."/>
            <person name="Stockwell P."/>
            <person name="Gilligan J."/>
            <person name="Le Lec M.F."/>
            <person name="Gruber M.A.M."/>
            <person name="Quinn O."/>
            <person name="Lovegrove M."/>
            <person name="Duncan E.J."/>
            <person name="Remnant E.J."/>
            <person name="Van Eeckhoven J."/>
            <person name="Graham B."/>
            <person name="Knapp R.A."/>
            <person name="Langford K.W."/>
            <person name="Kronenberg Z."/>
            <person name="Press M.O."/>
            <person name="Eacker S.M."/>
            <person name="Wilson-Rankin E.E."/>
            <person name="Purcell J."/>
            <person name="Lester P.J."/>
            <person name="Dearden P.K."/>
        </authorList>
    </citation>
    <scope>NUCLEOTIDE SEQUENCE</scope>
    <source>
        <strain evidence="1">Volc-1</strain>
    </source>
</reference>
<evidence type="ECO:0000313" key="2">
    <source>
        <dbReference type="Proteomes" id="UP000600918"/>
    </source>
</evidence>
<sequence length="80" mass="8090">MILEETCFPLVMIKITPLVAKSSHGAFGDALLRTEGAPTLGEMLGAVSKDRKCGASDAGCGGGSCDAVVYRGVSSEGAVE</sequence>
<proteinExistence type="predicted"/>
<accession>A0A834NS47</accession>
<evidence type="ECO:0000313" key="1">
    <source>
        <dbReference type="EMBL" id="KAF7417037.1"/>
    </source>
</evidence>
<dbReference type="EMBL" id="JACSDY010000010">
    <property type="protein sequence ID" value="KAF7417037.1"/>
    <property type="molecule type" value="Genomic_DNA"/>
</dbReference>
<name>A0A834NS47_VESPE</name>
<organism evidence="1 2">
    <name type="scientific">Vespula pensylvanica</name>
    <name type="common">Western yellow jacket</name>
    <name type="synonym">Wasp</name>
    <dbReference type="NCBI Taxonomy" id="30213"/>
    <lineage>
        <taxon>Eukaryota</taxon>
        <taxon>Metazoa</taxon>
        <taxon>Ecdysozoa</taxon>
        <taxon>Arthropoda</taxon>
        <taxon>Hexapoda</taxon>
        <taxon>Insecta</taxon>
        <taxon>Pterygota</taxon>
        <taxon>Neoptera</taxon>
        <taxon>Endopterygota</taxon>
        <taxon>Hymenoptera</taxon>
        <taxon>Apocrita</taxon>
        <taxon>Aculeata</taxon>
        <taxon>Vespoidea</taxon>
        <taxon>Vespidae</taxon>
        <taxon>Vespinae</taxon>
        <taxon>Vespula</taxon>
    </lineage>
</organism>
<protein>
    <submittedName>
        <fullName evidence="1">Uncharacterized protein</fullName>
    </submittedName>
</protein>